<reference evidence="3 4" key="1">
    <citation type="submission" date="2019-06" db="EMBL/GenBank/DDBJ databases">
        <title>A chromosomal-level reference genome of Carpinus fangiana (Coryloideae, Betulaceae).</title>
        <authorList>
            <person name="Yang X."/>
            <person name="Wang Z."/>
            <person name="Zhang L."/>
            <person name="Hao G."/>
            <person name="Liu J."/>
            <person name="Yang Y."/>
        </authorList>
    </citation>
    <scope>NUCLEOTIDE SEQUENCE [LARGE SCALE GENOMIC DNA]</scope>
    <source>
        <strain evidence="3">Cfa_2016G</strain>
        <tissue evidence="3">Leaf</tissue>
    </source>
</reference>
<evidence type="ECO:0000313" key="3">
    <source>
        <dbReference type="EMBL" id="KAB8349736.1"/>
    </source>
</evidence>
<accession>A0A5N6KWH9</accession>
<name>A0A5N6KWH9_9ROSI</name>
<protein>
    <submittedName>
        <fullName evidence="3">Uncharacterized protein</fullName>
    </submittedName>
</protein>
<sequence length="65" mass="7026">MGLRHAGKAPPLSADARMMRSGASPGASAHRGPGHGGSGFRRRSTHWHKVVLVLLAVGLRWMWMI</sequence>
<feature type="region of interest" description="Disordered" evidence="1">
    <location>
        <begin position="1"/>
        <end position="42"/>
    </location>
</feature>
<dbReference type="EMBL" id="VIBQ01000014">
    <property type="protein sequence ID" value="KAB8349736.1"/>
    <property type="molecule type" value="Genomic_DNA"/>
</dbReference>
<keyword evidence="2" id="KW-1133">Transmembrane helix</keyword>
<evidence type="ECO:0000256" key="1">
    <source>
        <dbReference type="SAM" id="MobiDB-lite"/>
    </source>
</evidence>
<proteinExistence type="predicted"/>
<keyword evidence="4" id="KW-1185">Reference proteome</keyword>
<dbReference type="Proteomes" id="UP000327013">
    <property type="component" value="Unassembled WGS sequence"/>
</dbReference>
<gene>
    <name evidence="3" type="ORF">FH972_023751</name>
</gene>
<dbReference type="AlphaFoldDB" id="A0A5N6KWH9"/>
<feature type="transmembrane region" description="Helical" evidence="2">
    <location>
        <begin position="47"/>
        <end position="63"/>
    </location>
</feature>
<keyword evidence="2" id="KW-0472">Membrane</keyword>
<organism evidence="3 4">
    <name type="scientific">Carpinus fangiana</name>
    <dbReference type="NCBI Taxonomy" id="176857"/>
    <lineage>
        <taxon>Eukaryota</taxon>
        <taxon>Viridiplantae</taxon>
        <taxon>Streptophyta</taxon>
        <taxon>Embryophyta</taxon>
        <taxon>Tracheophyta</taxon>
        <taxon>Spermatophyta</taxon>
        <taxon>Magnoliopsida</taxon>
        <taxon>eudicotyledons</taxon>
        <taxon>Gunneridae</taxon>
        <taxon>Pentapetalae</taxon>
        <taxon>rosids</taxon>
        <taxon>fabids</taxon>
        <taxon>Fagales</taxon>
        <taxon>Betulaceae</taxon>
        <taxon>Carpinus</taxon>
    </lineage>
</organism>
<keyword evidence="2" id="KW-0812">Transmembrane</keyword>
<comment type="caution">
    <text evidence="3">The sequence shown here is derived from an EMBL/GenBank/DDBJ whole genome shotgun (WGS) entry which is preliminary data.</text>
</comment>
<evidence type="ECO:0000313" key="4">
    <source>
        <dbReference type="Proteomes" id="UP000327013"/>
    </source>
</evidence>
<evidence type="ECO:0000256" key="2">
    <source>
        <dbReference type="SAM" id="Phobius"/>
    </source>
</evidence>